<protein>
    <submittedName>
        <fullName evidence="1">Uncharacterized protein</fullName>
    </submittedName>
</protein>
<name>A0ACB9S354_9MYRT</name>
<keyword evidence="2" id="KW-1185">Reference proteome</keyword>
<dbReference type="EMBL" id="CM042881">
    <property type="protein sequence ID" value="KAI4385127.1"/>
    <property type="molecule type" value="Genomic_DNA"/>
</dbReference>
<evidence type="ECO:0000313" key="1">
    <source>
        <dbReference type="EMBL" id="KAI4385127.1"/>
    </source>
</evidence>
<comment type="caution">
    <text evidence="1">The sequence shown here is derived from an EMBL/GenBank/DDBJ whole genome shotgun (WGS) entry which is preliminary data.</text>
</comment>
<sequence length="538" mass="60608">MASSSLQSRWRGVRPAVFLSFYNPDMGDTFLSHLRCSLGMAGIHTYLDFDDVFCKEGDTVSLLHKDIKVVVVVFSENYMSQRCCSNDLPQIIECSTRGEKLAMLPVFYGVDPTGIGTQGKRFEEALVIHGNKFRKESAKVERWREALSKTCSLPGCCLNDHGGEAEFIGSIVEGVNNLLACKLSGVQPTSLTTPSQSQEQAGSPQVYVSFSIHDVSDDFLSILDDPDSEVDSEDISRDKLGNFSHSNIEAIKDSWIAIIVVSKSYAYSRRCLEELATITECENRGELIVRLVFHEVDPQEATQMAPSSIAGIQEIDTGTMKRWMGVPPDEERMPDCLWDDDRDEAKLGRRIVEFVEAALITTFKDKSWTCMLRSHEQSDLDDDDDGRYDVFLSFRGTDCRQNIVSHLYNALDQKGIRTFMDEGELEAGEKISEILEALKRSSMAIVVFSKNYAESAWCLNELELMMNQKEKGRFWVIPIFYRVTPGEVRLGNKCDGQKGRYQASMEEKWGNEGPEKVDSWKKALREAGELHGFVLSKE</sequence>
<organism evidence="1 2">
    <name type="scientific">Melastoma candidum</name>
    <dbReference type="NCBI Taxonomy" id="119954"/>
    <lineage>
        <taxon>Eukaryota</taxon>
        <taxon>Viridiplantae</taxon>
        <taxon>Streptophyta</taxon>
        <taxon>Embryophyta</taxon>
        <taxon>Tracheophyta</taxon>
        <taxon>Spermatophyta</taxon>
        <taxon>Magnoliopsida</taxon>
        <taxon>eudicotyledons</taxon>
        <taxon>Gunneridae</taxon>
        <taxon>Pentapetalae</taxon>
        <taxon>rosids</taxon>
        <taxon>malvids</taxon>
        <taxon>Myrtales</taxon>
        <taxon>Melastomataceae</taxon>
        <taxon>Melastomatoideae</taxon>
        <taxon>Melastomateae</taxon>
        <taxon>Melastoma</taxon>
    </lineage>
</organism>
<evidence type="ECO:0000313" key="2">
    <source>
        <dbReference type="Proteomes" id="UP001057402"/>
    </source>
</evidence>
<accession>A0ACB9S354</accession>
<reference evidence="2" key="1">
    <citation type="journal article" date="2023" name="Front. Plant Sci.">
        <title>Chromosomal-level genome assembly of Melastoma candidum provides insights into trichome evolution.</title>
        <authorList>
            <person name="Zhong Y."/>
            <person name="Wu W."/>
            <person name="Sun C."/>
            <person name="Zou P."/>
            <person name="Liu Y."/>
            <person name="Dai S."/>
            <person name="Zhou R."/>
        </authorList>
    </citation>
    <scope>NUCLEOTIDE SEQUENCE [LARGE SCALE GENOMIC DNA]</scope>
</reference>
<proteinExistence type="predicted"/>
<gene>
    <name evidence="1" type="ORF">MLD38_003186</name>
</gene>
<dbReference type="Proteomes" id="UP001057402">
    <property type="component" value="Chromosome 2"/>
</dbReference>